<feature type="signal peptide" evidence="1">
    <location>
        <begin position="1"/>
        <end position="25"/>
    </location>
</feature>
<evidence type="ECO:0000313" key="3">
    <source>
        <dbReference type="Proteomes" id="UP000008561"/>
    </source>
</evidence>
<dbReference type="AlphaFoldDB" id="A8ZWF5"/>
<dbReference type="InterPro" id="IPR038076">
    <property type="entry name" value="MgtE_N_sf"/>
</dbReference>
<dbReference type="RefSeq" id="WP_012174381.1">
    <property type="nucleotide sequence ID" value="NC_009943.1"/>
</dbReference>
<evidence type="ECO:0000313" key="2">
    <source>
        <dbReference type="EMBL" id="ABW66763.1"/>
    </source>
</evidence>
<dbReference type="KEGG" id="dol:Dole_0953"/>
<name>A8ZWF5_DESOH</name>
<keyword evidence="3" id="KW-1185">Reference proteome</keyword>
<dbReference type="OrthoDB" id="9127149at2"/>
<dbReference type="Proteomes" id="UP000008561">
    <property type="component" value="Chromosome"/>
</dbReference>
<evidence type="ECO:0008006" key="4">
    <source>
        <dbReference type="Google" id="ProtNLM"/>
    </source>
</evidence>
<dbReference type="eggNOG" id="COG2239">
    <property type="taxonomic scope" value="Bacteria"/>
</dbReference>
<accession>A8ZWF5</accession>
<dbReference type="STRING" id="96561.Dole_0953"/>
<dbReference type="SUPFAM" id="SSF158791">
    <property type="entry name" value="MgtE N-terminal domain-like"/>
    <property type="match status" value="2"/>
</dbReference>
<evidence type="ECO:0000256" key="1">
    <source>
        <dbReference type="SAM" id="SignalP"/>
    </source>
</evidence>
<proteinExistence type="predicted"/>
<dbReference type="EMBL" id="CP000859">
    <property type="protein sequence ID" value="ABW66763.1"/>
    <property type="molecule type" value="Genomic_DNA"/>
</dbReference>
<dbReference type="Gene3D" id="1.25.60.10">
    <property type="entry name" value="MgtE N-terminal domain-like"/>
    <property type="match status" value="1"/>
</dbReference>
<protein>
    <recommendedName>
        <fullName evidence="4">Magnesium transporter MgtE intracellular domain-containing protein</fullName>
    </recommendedName>
</protein>
<organism evidence="2 3">
    <name type="scientific">Desulfosudis oleivorans (strain DSM 6200 / JCM 39069 / Hxd3)</name>
    <name type="common">Desulfococcus oleovorans</name>
    <dbReference type="NCBI Taxonomy" id="96561"/>
    <lineage>
        <taxon>Bacteria</taxon>
        <taxon>Pseudomonadati</taxon>
        <taxon>Thermodesulfobacteriota</taxon>
        <taxon>Desulfobacteria</taxon>
        <taxon>Desulfobacterales</taxon>
        <taxon>Desulfosudaceae</taxon>
        <taxon>Desulfosudis</taxon>
    </lineage>
</organism>
<sequence>MRPAGQLICAFFLLVFFVFTTAAQAADTGPEVPAVETPAGAVGQPADTKGNYFDPDLESILAADPSQYEFLARLTPAEQKELARLIKKRVDEESGVVVSIMTVGSRIVPAVISAQFAKSMEPSTVARISDKVSVGKAIAIAKRLDADFLAEVAVYQDPQKVAAVVEGLPDDDLVEITEILFLKKDYRVVAGFSDGLSPEKLTRVAERIDDPATLIEIARHMQNREKVVAVAIALSDDYLLGFMDLLSSGDDYGLAAEVGRAMDTDRQVRLLDRLDPEKAARLASLYPPETIARIMEKINNDKLVDIARLLSPETIARVMEITDNNRVVTIAGLLPPETMGRVSQALNAQSINRLIPLLSREQVLTALPYIDLTKFQKDWPDLTPETKDMLRDMGRDYPPLEEAVRAIE</sequence>
<keyword evidence="1" id="KW-0732">Signal</keyword>
<feature type="chain" id="PRO_5002734037" description="Magnesium transporter MgtE intracellular domain-containing protein" evidence="1">
    <location>
        <begin position="26"/>
        <end position="408"/>
    </location>
</feature>
<gene>
    <name evidence="2" type="ordered locus">Dole_0953</name>
</gene>
<reference evidence="2 3" key="1">
    <citation type="submission" date="2007-10" db="EMBL/GenBank/DDBJ databases">
        <title>Complete sequence of Desulfococcus oleovorans Hxd3.</title>
        <authorList>
            <consortium name="US DOE Joint Genome Institute"/>
            <person name="Copeland A."/>
            <person name="Lucas S."/>
            <person name="Lapidus A."/>
            <person name="Barry K."/>
            <person name="Glavina del Rio T."/>
            <person name="Dalin E."/>
            <person name="Tice H."/>
            <person name="Pitluck S."/>
            <person name="Kiss H."/>
            <person name="Brettin T."/>
            <person name="Bruce D."/>
            <person name="Detter J.C."/>
            <person name="Han C."/>
            <person name="Schmutz J."/>
            <person name="Larimer F."/>
            <person name="Land M."/>
            <person name="Hauser L."/>
            <person name="Kyrpides N."/>
            <person name="Kim E."/>
            <person name="Wawrik B."/>
            <person name="Richardson P."/>
        </authorList>
    </citation>
    <scope>NUCLEOTIDE SEQUENCE [LARGE SCALE GENOMIC DNA]</scope>
    <source>
        <strain evidence="3">DSM 6200 / JCM 39069 / Hxd3</strain>
    </source>
</reference>
<dbReference type="HOGENOM" id="CLU_673914_0_0_7"/>